<evidence type="ECO:0000256" key="5">
    <source>
        <dbReference type="ARBA" id="ARBA00022989"/>
    </source>
</evidence>
<accession>A0A674BIM7</accession>
<dbReference type="SFLD" id="SFLDG01169">
    <property type="entry name" value="NADPH_oxidase_subgroup_(NOX)"/>
    <property type="match status" value="1"/>
</dbReference>
<feature type="transmembrane region" description="Helical" evidence="10">
    <location>
        <begin position="100"/>
        <end position="127"/>
    </location>
</feature>
<evidence type="ECO:0000313" key="12">
    <source>
        <dbReference type="Ensembl" id="ENSSTUP00000070881.1"/>
    </source>
</evidence>
<dbReference type="Pfam" id="PF01794">
    <property type="entry name" value="Ferric_reduct"/>
    <property type="match status" value="1"/>
</dbReference>
<dbReference type="PRINTS" id="PR00466">
    <property type="entry name" value="GP91PHOX"/>
</dbReference>
<keyword evidence="3 10" id="KW-0812">Transmembrane</keyword>
<dbReference type="GO" id="GO:0016175">
    <property type="term" value="F:superoxide-generating NAD(P)H oxidase activity"/>
    <property type="evidence" value="ECO:0007669"/>
    <property type="project" value="TreeGrafter"/>
</dbReference>
<evidence type="ECO:0000259" key="11">
    <source>
        <dbReference type="PROSITE" id="PS51384"/>
    </source>
</evidence>
<dbReference type="Pfam" id="PF08022">
    <property type="entry name" value="FAD_binding_8"/>
    <property type="match status" value="1"/>
</dbReference>
<dbReference type="InterPro" id="IPR039261">
    <property type="entry name" value="FNR_nucleotide-bd"/>
</dbReference>
<dbReference type="InterPro" id="IPR013121">
    <property type="entry name" value="Fe_red_NAD-bd_6"/>
</dbReference>
<dbReference type="Gene3D" id="3.40.50.80">
    <property type="entry name" value="Nucleotide-binding domain of ferredoxin-NADP reductase (FNR) module"/>
    <property type="match status" value="1"/>
</dbReference>
<feature type="transmembrane region" description="Helical" evidence="10">
    <location>
        <begin position="293"/>
        <end position="313"/>
    </location>
</feature>
<evidence type="ECO:0000256" key="8">
    <source>
        <dbReference type="ARBA" id="ARBA00023136"/>
    </source>
</evidence>
<gene>
    <name evidence="12" type="primary">LOC115173168</name>
</gene>
<feature type="domain" description="FAD-binding FR-type" evidence="11">
    <location>
        <begin position="378"/>
        <end position="475"/>
    </location>
</feature>
<evidence type="ECO:0000256" key="4">
    <source>
        <dbReference type="ARBA" id="ARBA00022723"/>
    </source>
</evidence>
<dbReference type="InterPro" id="IPR013130">
    <property type="entry name" value="Fe3_Rdtase_TM_dom"/>
</dbReference>
<name>A0A674BIM7_SALTR</name>
<dbReference type="SFLD" id="SFLDS00052">
    <property type="entry name" value="Ferric_Reductase_Domain"/>
    <property type="match status" value="1"/>
</dbReference>
<dbReference type="GO" id="GO:0046872">
    <property type="term" value="F:metal ion binding"/>
    <property type="evidence" value="ECO:0007669"/>
    <property type="project" value="UniProtKB-KW"/>
</dbReference>
<evidence type="ECO:0000256" key="10">
    <source>
        <dbReference type="SAM" id="Phobius"/>
    </source>
</evidence>
<dbReference type="PANTHER" id="PTHR11972">
    <property type="entry name" value="NADPH OXIDASE"/>
    <property type="match status" value="1"/>
</dbReference>
<dbReference type="Gene3D" id="2.40.30.10">
    <property type="entry name" value="Translation factors"/>
    <property type="match status" value="1"/>
</dbReference>
<evidence type="ECO:0000313" key="13">
    <source>
        <dbReference type="Proteomes" id="UP000472277"/>
    </source>
</evidence>
<dbReference type="SUPFAM" id="SSF52343">
    <property type="entry name" value="Ferredoxin reductase-like, C-terminal NADP-linked domain"/>
    <property type="match status" value="1"/>
</dbReference>
<dbReference type="InterPro" id="IPR050369">
    <property type="entry name" value="RBOH/FRE"/>
</dbReference>
<evidence type="ECO:0000256" key="2">
    <source>
        <dbReference type="ARBA" id="ARBA00022617"/>
    </source>
</evidence>
<dbReference type="GeneTree" id="ENSGT00940000165729"/>
<dbReference type="Proteomes" id="UP000472277">
    <property type="component" value="Chromosome 3"/>
</dbReference>
<dbReference type="AlphaFoldDB" id="A0A674BIM7"/>
<evidence type="ECO:0000256" key="9">
    <source>
        <dbReference type="ARBA" id="ARBA00049908"/>
    </source>
</evidence>
<organism evidence="12 13">
    <name type="scientific">Salmo trutta</name>
    <name type="common">Brown trout</name>
    <dbReference type="NCBI Taxonomy" id="8032"/>
    <lineage>
        <taxon>Eukaryota</taxon>
        <taxon>Metazoa</taxon>
        <taxon>Chordata</taxon>
        <taxon>Craniata</taxon>
        <taxon>Vertebrata</taxon>
        <taxon>Euteleostomi</taxon>
        <taxon>Actinopterygii</taxon>
        <taxon>Neopterygii</taxon>
        <taxon>Teleostei</taxon>
        <taxon>Protacanthopterygii</taxon>
        <taxon>Salmoniformes</taxon>
        <taxon>Salmonidae</taxon>
        <taxon>Salmoninae</taxon>
        <taxon>Salmo</taxon>
    </lineage>
</organism>
<keyword evidence="7" id="KW-0408">Iron</keyword>
<dbReference type="InterPro" id="IPR017927">
    <property type="entry name" value="FAD-bd_FR_type"/>
</dbReference>
<evidence type="ECO:0000256" key="3">
    <source>
        <dbReference type="ARBA" id="ARBA00022692"/>
    </source>
</evidence>
<feature type="transmembrane region" description="Helical" evidence="10">
    <location>
        <begin position="193"/>
        <end position="216"/>
    </location>
</feature>
<dbReference type="PROSITE" id="PS51384">
    <property type="entry name" value="FAD_FR"/>
    <property type="match status" value="1"/>
</dbReference>
<dbReference type="GO" id="GO:0006952">
    <property type="term" value="P:defense response"/>
    <property type="evidence" value="ECO:0007669"/>
    <property type="project" value="TreeGrafter"/>
</dbReference>
<dbReference type="PANTHER" id="PTHR11972:SF203">
    <property type="entry name" value="NADPH OXIDASE 1"/>
    <property type="match status" value="1"/>
</dbReference>
<dbReference type="InterPro" id="IPR013112">
    <property type="entry name" value="FAD-bd_8"/>
</dbReference>
<sequence length="648" mass="74350">MRLLLPEYQDCIEKTGLFATWSDIVQIWLTTSRGGQGCIVCGFLLSLNAIRLPKGHTLGDDITYPPACLQKTCVLDREAAFYYKVGGNTFLAYYNIPNPAVLVIFSWLDLQVVWMAINIFLFVWFYFLYDLGDRFFYTRHLLGSALAWARAPAAVLNFNCLLILLPVCRNLLSVVRGSFCCGRTMRKQLDKNISFHKLVAYMIGLMTAVHIIAHLLNVERYYNSWHGEYDALSMALSRLNDSGNTTYLNPIRSTTTTPNLLVFTTIAGITGVIITLALILMITSSMEFIRRSYFEVFWFTHHLFIVFFAGLVIHGAGRIVRGQTNANPPYNITFCKDHIEDWGKKKMCPIPQFAGGFPQTWMWVIGPMVLYVCERLLRFIRYIQAVKYRKIVIRPSKVLELQLVKNGFKMDVGQYVFLNCPAISQLEWHPFTMTSAPEEDFFSVHIRSVGDWTQKLISIVEQMGVDGPFGTASEDVFDYEVAMLVGAGIGVTPFASILKSIWYKFKDSNPELRTRKIYFYWLCRETHAFEWFADLLQVLEREMEERGMGNFLTYKLYLTGWDQSHATHVMVHADADTDVVTGLKQKTNYGRPNWDKEFEQVCKENPTSVVGTFLCGPVVLATVLSKKCVKYTDVDPRKTKFYFNKENF</sequence>
<evidence type="ECO:0000256" key="6">
    <source>
        <dbReference type="ARBA" id="ARBA00023002"/>
    </source>
</evidence>
<dbReference type="CDD" id="cd06186">
    <property type="entry name" value="NOX_Duox_like_FAD_NADP"/>
    <property type="match status" value="1"/>
</dbReference>
<dbReference type="GO" id="GO:0042554">
    <property type="term" value="P:superoxide anion generation"/>
    <property type="evidence" value="ECO:0007669"/>
    <property type="project" value="TreeGrafter"/>
</dbReference>
<keyword evidence="6" id="KW-0560">Oxidoreductase</keyword>
<comment type="subcellular location">
    <subcellularLocation>
        <location evidence="1">Membrane</location>
        <topology evidence="1">Multi-pass membrane protein</topology>
    </subcellularLocation>
</comment>
<dbReference type="InterPro" id="IPR017938">
    <property type="entry name" value="Riboflavin_synthase-like_b-brl"/>
</dbReference>
<dbReference type="InParanoid" id="A0A674BIM7"/>
<dbReference type="SFLD" id="SFLDG01168">
    <property type="entry name" value="Ferric_reductase_subgroup_(FRE"/>
    <property type="match status" value="1"/>
</dbReference>
<feature type="transmembrane region" description="Helical" evidence="10">
    <location>
        <begin position="260"/>
        <end position="281"/>
    </location>
</feature>
<reference evidence="12" key="2">
    <citation type="submission" date="2025-09" db="UniProtKB">
        <authorList>
            <consortium name="Ensembl"/>
        </authorList>
    </citation>
    <scope>IDENTIFICATION</scope>
</reference>
<dbReference type="Ensembl" id="ENSSTUT00000075256.1">
    <property type="protein sequence ID" value="ENSSTUP00000070881.1"/>
    <property type="gene ID" value="ENSSTUG00000030881.1"/>
</dbReference>
<dbReference type="SUPFAM" id="SSF63380">
    <property type="entry name" value="Riboflavin synthase domain-like"/>
    <property type="match status" value="1"/>
</dbReference>
<keyword evidence="8 10" id="KW-0472">Membrane</keyword>
<keyword evidence="5 10" id="KW-1133">Transmembrane helix</keyword>
<comment type="catalytic activity">
    <reaction evidence="9">
        <text>NADPH + 2 O2 = 2 superoxide + NADP(+) + H(+)</text>
        <dbReference type="Rhea" id="RHEA:63180"/>
        <dbReference type="ChEBI" id="CHEBI:15378"/>
        <dbReference type="ChEBI" id="CHEBI:15379"/>
        <dbReference type="ChEBI" id="CHEBI:18421"/>
        <dbReference type="ChEBI" id="CHEBI:57783"/>
        <dbReference type="ChEBI" id="CHEBI:58349"/>
    </reaction>
</comment>
<protein>
    <submittedName>
        <fullName evidence="12">NADPH oxidase 1</fullName>
    </submittedName>
</protein>
<keyword evidence="4" id="KW-0479">Metal-binding</keyword>
<reference evidence="12" key="1">
    <citation type="submission" date="2025-08" db="UniProtKB">
        <authorList>
            <consortium name="Ensembl"/>
        </authorList>
    </citation>
    <scope>IDENTIFICATION</scope>
</reference>
<dbReference type="FunFam" id="3.40.50.80:FF:000004">
    <property type="entry name" value="NADPH oxidase isoform 2"/>
    <property type="match status" value="1"/>
</dbReference>
<dbReference type="InterPro" id="IPR000778">
    <property type="entry name" value="Cyt_b245_heavy_chain"/>
</dbReference>
<proteinExistence type="predicted"/>
<dbReference type="Pfam" id="PF08030">
    <property type="entry name" value="NAD_binding_6"/>
    <property type="match status" value="1"/>
</dbReference>
<evidence type="ECO:0000256" key="7">
    <source>
        <dbReference type="ARBA" id="ARBA00023004"/>
    </source>
</evidence>
<keyword evidence="2" id="KW-0349">Heme</keyword>
<evidence type="ECO:0000256" key="1">
    <source>
        <dbReference type="ARBA" id="ARBA00004141"/>
    </source>
</evidence>
<keyword evidence="13" id="KW-1185">Reference proteome</keyword>
<dbReference type="GO" id="GO:0043020">
    <property type="term" value="C:NADPH oxidase complex"/>
    <property type="evidence" value="ECO:0007669"/>
    <property type="project" value="TreeGrafter"/>
</dbReference>